<dbReference type="GO" id="GO:0016491">
    <property type="term" value="F:oxidoreductase activity"/>
    <property type="evidence" value="ECO:0007669"/>
    <property type="project" value="UniProtKB-KW"/>
</dbReference>
<dbReference type="AlphaFoldDB" id="A0AAI9YBU5"/>
<dbReference type="InterPro" id="IPR006094">
    <property type="entry name" value="Oxid_FAD_bind_N"/>
</dbReference>
<dbReference type="PANTHER" id="PTHR42973">
    <property type="entry name" value="BINDING OXIDOREDUCTASE, PUTATIVE (AFU_ORTHOLOGUE AFUA_1G17690)-RELATED"/>
    <property type="match status" value="1"/>
</dbReference>
<dbReference type="Gene3D" id="3.30.465.10">
    <property type="match status" value="1"/>
</dbReference>
<dbReference type="EMBL" id="MPDP01000015">
    <property type="protein sequence ID" value="KAK1495536.1"/>
    <property type="molecule type" value="Genomic_DNA"/>
</dbReference>
<feature type="domain" description="FAD-binding PCMH-type" evidence="6">
    <location>
        <begin position="75"/>
        <end position="265"/>
    </location>
</feature>
<keyword evidence="8" id="KW-1185">Reference proteome</keyword>
<evidence type="ECO:0000256" key="5">
    <source>
        <dbReference type="SAM" id="SignalP"/>
    </source>
</evidence>
<dbReference type="Pfam" id="PF01565">
    <property type="entry name" value="FAD_binding_4"/>
    <property type="match status" value="1"/>
</dbReference>
<proteinExistence type="inferred from homology"/>
<dbReference type="GO" id="GO:0071949">
    <property type="term" value="F:FAD binding"/>
    <property type="evidence" value="ECO:0007669"/>
    <property type="project" value="InterPro"/>
</dbReference>
<accession>A0AAI9YBU5</accession>
<evidence type="ECO:0000256" key="3">
    <source>
        <dbReference type="ARBA" id="ARBA00022827"/>
    </source>
</evidence>
<sequence length="265" mass="27633">MPSTVWYTAAAVLFFVPTFAASASFGPASGIRSNAASQLTGCDILIRAGLSGQIFFSNDTEYDVTIQSYYSGDVQDVRPSCILKPTTSQQVSDAIKSLNSEALGCWTVAIRSGGHSPFPSNNAANGVTIDLGGINSISYMEKPDSPGHGVAALGPGGRWSEVYSALEEQGVMTTGGREGHVGVGGFLLGGGKAKSQLNHEYGSKSCGKCSANSVFAKVVLANGSLIEANATAHADLFKALKGGMNCRFPYYRGISSNRGLTKRLI</sequence>
<keyword evidence="3" id="KW-0274">FAD</keyword>
<dbReference type="InterPro" id="IPR050416">
    <property type="entry name" value="FAD-linked_Oxidoreductase"/>
</dbReference>
<evidence type="ECO:0000256" key="1">
    <source>
        <dbReference type="ARBA" id="ARBA00005466"/>
    </source>
</evidence>
<keyword evidence="5" id="KW-0732">Signal</keyword>
<keyword evidence="2" id="KW-0285">Flavoprotein</keyword>
<feature type="chain" id="PRO_5042461687" evidence="5">
    <location>
        <begin position="23"/>
        <end position="265"/>
    </location>
</feature>
<dbReference type="PROSITE" id="PS51387">
    <property type="entry name" value="FAD_PCMH"/>
    <property type="match status" value="1"/>
</dbReference>
<dbReference type="PANTHER" id="PTHR42973:SF53">
    <property type="entry name" value="FAD-BINDING PCMH-TYPE DOMAIN-CONTAINING PROTEIN-RELATED"/>
    <property type="match status" value="1"/>
</dbReference>
<comment type="similarity">
    <text evidence="1">Belongs to the oxygen-dependent FAD-linked oxidoreductase family.</text>
</comment>
<reference evidence="7" key="1">
    <citation type="submission" date="2016-11" db="EMBL/GenBank/DDBJ databases">
        <title>The genome sequence of Colletotrichum cuscutae.</title>
        <authorList>
            <person name="Baroncelli R."/>
        </authorList>
    </citation>
    <scope>NUCLEOTIDE SEQUENCE</scope>
    <source>
        <strain evidence="7">IMI 304802</strain>
    </source>
</reference>
<keyword evidence="4" id="KW-0560">Oxidoreductase</keyword>
<evidence type="ECO:0000256" key="2">
    <source>
        <dbReference type="ARBA" id="ARBA00022630"/>
    </source>
</evidence>
<organism evidence="7 8">
    <name type="scientific">Colletotrichum cuscutae</name>
    <dbReference type="NCBI Taxonomy" id="1209917"/>
    <lineage>
        <taxon>Eukaryota</taxon>
        <taxon>Fungi</taxon>
        <taxon>Dikarya</taxon>
        <taxon>Ascomycota</taxon>
        <taxon>Pezizomycotina</taxon>
        <taxon>Sordariomycetes</taxon>
        <taxon>Hypocreomycetidae</taxon>
        <taxon>Glomerellales</taxon>
        <taxon>Glomerellaceae</taxon>
        <taxon>Colletotrichum</taxon>
        <taxon>Colletotrichum acutatum species complex</taxon>
    </lineage>
</organism>
<dbReference type="InterPro" id="IPR016166">
    <property type="entry name" value="FAD-bd_PCMH"/>
</dbReference>
<dbReference type="InterPro" id="IPR016169">
    <property type="entry name" value="FAD-bd_PCMH_sub2"/>
</dbReference>
<dbReference type="Proteomes" id="UP001239213">
    <property type="component" value="Unassembled WGS sequence"/>
</dbReference>
<comment type="caution">
    <text evidence="7">The sequence shown here is derived from an EMBL/GenBank/DDBJ whole genome shotgun (WGS) entry which is preliminary data.</text>
</comment>
<evidence type="ECO:0000313" key="8">
    <source>
        <dbReference type="Proteomes" id="UP001239213"/>
    </source>
</evidence>
<name>A0AAI9YBU5_9PEZI</name>
<evidence type="ECO:0000259" key="6">
    <source>
        <dbReference type="PROSITE" id="PS51387"/>
    </source>
</evidence>
<evidence type="ECO:0000256" key="4">
    <source>
        <dbReference type="ARBA" id="ARBA00023002"/>
    </source>
</evidence>
<protein>
    <submittedName>
        <fullName evidence="7">FAD binding domain-containing protein</fullName>
    </submittedName>
</protein>
<dbReference type="SUPFAM" id="SSF56176">
    <property type="entry name" value="FAD-binding/transporter-associated domain-like"/>
    <property type="match status" value="1"/>
</dbReference>
<dbReference type="InterPro" id="IPR036318">
    <property type="entry name" value="FAD-bd_PCMH-like_sf"/>
</dbReference>
<evidence type="ECO:0000313" key="7">
    <source>
        <dbReference type="EMBL" id="KAK1495536.1"/>
    </source>
</evidence>
<feature type="signal peptide" evidence="5">
    <location>
        <begin position="1"/>
        <end position="22"/>
    </location>
</feature>
<gene>
    <name evidence="7" type="ORF">CCUS01_13417</name>
</gene>